<comment type="caution">
    <text evidence="8">The sequence shown here is derived from an EMBL/GenBank/DDBJ whole genome shotgun (WGS) entry which is preliminary data.</text>
</comment>
<dbReference type="EMBL" id="VMNI01000003">
    <property type="protein sequence ID" value="TVO79268.1"/>
    <property type="molecule type" value="Genomic_DNA"/>
</dbReference>
<dbReference type="PROSITE" id="PS50005">
    <property type="entry name" value="TPR"/>
    <property type="match status" value="1"/>
</dbReference>
<dbReference type="PANTHER" id="PTHR47870">
    <property type="entry name" value="CYTOCHROME C-TYPE BIOGENESIS PROTEIN CCMH"/>
    <property type="match status" value="1"/>
</dbReference>
<dbReference type="InterPro" id="IPR056413">
    <property type="entry name" value="TPR_CcmH_CycH"/>
</dbReference>
<proteinExistence type="predicted"/>
<keyword evidence="3" id="KW-0201">Cytochrome c-type biogenesis</keyword>
<dbReference type="GO" id="GO:0017004">
    <property type="term" value="P:cytochrome complex assembly"/>
    <property type="evidence" value="ECO:0007669"/>
    <property type="project" value="UniProtKB-KW"/>
</dbReference>
<name>A0A557RPZ1_9RHOO</name>
<dbReference type="Pfam" id="PF23914">
    <property type="entry name" value="TPR_CcmH_CycH"/>
    <property type="match status" value="1"/>
</dbReference>
<evidence type="ECO:0000313" key="8">
    <source>
        <dbReference type="EMBL" id="TVO79268.1"/>
    </source>
</evidence>
<comment type="subcellular location">
    <subcellularLocation>
        <location evidence="1">Cell envelope</location>
    </subcellularLocation>
</comment>
<dbReference type="InterPro" id="IPR051263">
    <property type="entry name" value="C-type_cytochrome_biogenesis"/>
</dbReference>
<evidence type="ECO:0000259" key="6">
    <source>
        <dbReference type="Pfam" id="PF23892"/>
    </source>
</evidence>
<accession>A0A557RPZ1</accession>
<keyword evidence="2" id="KW-0677">Repeat</keyword>
<dbReference type="PANTHER" id="PTHR47870:SF4">
    <property type="entry name" value="CYTOCHROME C-TYPE BIOGENESIS PROTEIN CYCH"/>
    <property type="match status" value="1"/>
</dbReference>
<feature type="domain" description="Cytochrome c-type biogenesis protein H TPR" evidence="7">
    <location>
        <begin position="131"/>
        <end position="266"/>
    </location>
</feature>
<evidence type="ECO:0000256" key="3">
    <source>
        <dbReference type="ARBA" id="ARBA00022748"/>
    </source>
</evidence>
<evidence type="ECO:0000256" key="2">
    <source>
        <dbReference type="ARBA" id="ARBA00022737"/>
    </source>
</evidence>
<keyword evidence="4 5" id="KW-0802">TPR repeat</keyword>
<evidence type="ECO:0000256" key="4">
    <source>
        <dbReference type="ARBA" id="ARBA00022803"/>
    </source>
</evidence>
<protein>
    <submittedName>
        <fullName evidence="8">C-type cytochrome biogenesis protein CcmI</fullName>
    </submittedName>
</protein>
<dbReference type="AlphaFoldDB" id="A0A557RPZ1"/>
<dbReference type="InterPro" id="IPR019734">
    <property type="entry name" value="TPR_rpt"/>
</dbReference>
<feature type="repeat" description="TPR" evidence="5">
    <location>
        <begin position="160"/>
        <end position="193"/>
    </location>
</feature>
<evidence type="ECO:0000313" key="9">
    <source>
        <dbReference type="Proteomes" id="UP000318349"/>
    </source>
</evidence>
<dbReference type="Gene3D" id="1.25.40.10">
    <property type="entry name" value="Tetratricopeptide repeat domain"/>
    <property type="match status" value="1"/>
</dbReference>
<evidence type="ECO:0000256" key="1">
    <source>
        <dbReference type="ARBA" id="ARBA00004196"/>
    </source>
</evidence>
<dbReference type="InterPro" id="IPR011990">
    <property type="entry name" value="TPR-like_helical_dom_sf"/>
</dbReference>
<organism evidence="8 9">
    <name type="scientific">Denitromonas halophila</name>
    <dbReference type="NCBI Taxonomy" id="1629404"/>
    <lineage>
        <taxon>Bacteria</taxon>
        <taxon>Pseudomonadati</taxon>
        <taxon>Pseudomonadota</taxon>
        <taxon>Betaproteobacteria</taxon>
        <taxon>Rhodocyclales</taxon>
        <taxon>Zoogloeaceae</taxon>
        <taxon>Denitromonas</taxon>
    </lineage>
</organism>
<dbReference type="InterPro" id="IPR017560">
    <property type="entry name" value="Cyt_c_biogenesis_CcmI"/>
</dbReference>
<gene>
    <name evidence="8" type="primary">ccmI</name>
    <name evidence="8" type="ORF">FHP89_03535</name>
</gene>
<dbReference type="GO" id="GO:0030313">
    <property type="term" value="C:cell envelope"/>
    <property type="evidence" value="ECO:0007669"/>
    <property type="project" value="UniProtKB-SubCell"/>
</dbReference>
<sequence>MTSFIVFAVLLVVAALLMVVVPLFRNASGAQLDDDANALQTKTALSVLREQLAELDADVAAGDMSQSDYQRTRDELERRALEEGETRSGTLSGKPARGWGMATALLIPLLAGVIYLDIGSLDGLDPTQVGGEDTHQVTQEQVEEMVATLAERLKQDPENAEGWFMLARSYSAMGRFADAATAYGELAKRMPDEAQVYADWADALAAGNNRSLVGEPSRLIDKALSLEPDNIKALALSGSAAFQASDFAKAAAQWERMLAQLPAESELATSIRQGIAEARQKAGMAPAAAVAAAAPAAAPGAGISLAGTVALSPALVEKAKADDVVFIYVRPEGGGMPFAILRKTVADLPVQFDFAGVPSMAGDRPIPAKVEIGARVSKSGNAGARPGDLDSSVLAVPPDASGVNLLIETELAQ</sequence>
<dbReference type="InterPro" id="IPR056412">
    <property type="entry name" value="Ig_CycH"/>
</dbReference>
<dbReference type="SUPFAM" id="SSF48452">
    <property type="entry name" value="TPR-like"/>
    <property type="match status" value="1"/>
</dbReference>
<dbReference type="NCBIfam" id="TIGR03142">
    <property type="entry name" value="cytochro_ccmI"/>
    <property type="match status" value="1"/>
</dbReference>
<feature type="domain" description="Cytochrome c-type biogenesis protein H Ig-like" evidence="6">
    <location>
        <begin position="307"/>
        <end position="407"/>
    </location>
</feature>
<reference evidence="8 9" key="1">
    <citation type="submission" date="2019-07" db="EMBL/GenBank/DDBJ databases">
        <title>The pathways for chlorine oxyanion respiration interact through the shared metabolite chlorate.</title>
        <authorList>
            <person name="Barnum T.P."/>
            <person name="Cheng Y."/>
            <person name="Hill K.A."/>
            <person name="Lucas L.N."/>
            <person name="Carlson H.K."/>
            <person name="Coates J.D."/>
        </authorList>
    </citation>
    <scope>NUCLEOTIDE SEQUENCE [LARGE SCALE GENOMIC DNA]</scope>
    <source>
        <strain evidence="8 9">SFB-1</strain>
    </source>
</reference>
<dbReference type="GO" id="GO:0005886">
    <property type="term" value="C:plasma membrane"/>
    <property type="evidence" value="ECO:0007669"/>
    <property type="project" value="TreeGrafter"/>
</dbReference>
<dbReference type="Proteomes" id="UP000318349">
    <property type="component" value="Unassembled WGS sequence"/>
</dbReference>
<evidence type="ECO:0000256" key="5">
    <source>
        <dbReference type="PROSITE-ProRule" id="PRU00339"/>
    </source>
</evidence>
<dbReference type="Pfam" id="PF23892">
    <property type="entry name" value="Ig_CycH"/>
    <property type="match status" value="1"/>
</dbReference>
<evidence type="ECO:0000259" key="7">
    <source>
        <dbReference type="Pfam" id="PF23914"/>
    </source>
</evidence>